<dbReference type="SMART" id="SM00408">
    <property type="entry name" value="IGc2"/>
    <property type="match status" value="2"/>
</dbReference>
<gene>
    <name evidence="4" type="ORF">MAR_025374</name>
</gene>
<dbReference type="PANTHER" id="PTHR45080">
    <property type="entry name" value="CONTACTIN 5"/>
    <property type="match status" value="1"/>
</dbReference>
<dbReference type="InterPro" id="IPR007110">
    <property type="entry name" value="Ig-like_dom"/>
</dbReference>
<dbReference type="Gene3D" id="2.60.40.10">
    <property type="entry name" value="Immunoglobulins"/>
    <property type="match status" value="2"/>
</dbReference>
<dbReference type="PROSITE" id="PS50835">
    <property type="entry name" value="IG_LIKE"/>
    <property type="match status" value="2"/>
</dbReference>
<dbReference type="InterPro" id="IPR013098">
    <property type="entry name" value="Ig_I-set"/>
</dbReference>
<dbReference type="EMBL" id="CP111014">
    <property type="protein sequence ID" value="WAR01002.1"/>
    <property type="molecule type" value="Genomic_DNA"/>
</dbReference>
<feature type="domain" description="Ig-like" evidence="3">
    <location>
        <begin position="184"/>
        <end position="276"/>
    </location>
</feature>
<proteinExistence type="predicted"/>
<dbReference type="SMART" id="SM00409">
    <property type="entry name" value="IG"/>
    <property type="match status" value="3"/>
</dbReference>
<dbReference type="InterPro" id="IPR013783">
    <property type="entry name" value="Ig-like_fold"/>
</dbReference>
<evidence type="ECO:0000256" key="1">
    <source>
        <dbReference type="SAM" id="MobiDB-lite"/>
    </source>
</evidence>
<dbReference type="PANTHER" id="PTHR45080:SF33">
    <property type="entry name" value="IG-LIKE DOMAIN-CONTAINING PROTEIN"/>
    <property type="match status" value="1"/>
</dbReference>
<dbReference type="SUPFAM" id="SSF48726">
    <property type="entry name" value="Immunoglobulin"/>
    <property type="match status" value="2"/>
</dbReference>
<evidence type="ECO:0000259" key="3">
    <source>
        <dbReference type="PROSITE" id="PS50835"/>
    </source>
</evidence>
<keyword evidence="5" id="KW-1185">Reference proteome</keyword>
<accession>A0ABY7DWM0</accession>
<evidence type="ECO:0000256" key="2">
    <source>
        <dbReference type="SAM" id="SignalP"/>
    </source>
</evidence>
<dbReference type="InterPro" id="IPR003598">
    <property type="entry name" value="Ig_sub2"/>
</dbReference>
<feature type="region of interest" description="Disordered" evidence="1">
    <location>
        <begin position="286"/>
        <end position="308"/>
    </location>
</feature>
<evidence type="ECO:0000313" key="5">
    <source>
        <dbReference type="Proteomes" id="UP001164746"/>
    </source>
</evidence>
<dbReference type="Pfam" id="PF07679">
    <property type="entry name" value="I-set"/>
    <property type="match status" value="1"/>
</dbReference>
<organism evidence="4 5">
    <name type="scientific">Mya arenaria</name>
    <name type="common">Soft-shell clam</name>
    <dbReference type="NCBI Taxonomy" id="6604"/>
    <lineage>
        <taxon>Eukaryota</taxon>
        <taxon>Metazoa</taxon>
        <taxon>Spiralia</taxon>
        <taxon>Lophotrochozoa</taxon>
        <taxon>Mollusca</taxon>
        <taxon>Bivalvia</taxon>
        <taxon>Autobranchia</taxon>
        <taxon>Heteroconchia</taxon>
        <taxon>Euheterodonta</taxon>
        <taxon>Imparidentia</taxon>
        <taxon>Neoheterodontei</taxon>
        <taxon>Myida</taxon>
        <taxon>Myoidea</taxon>
        <taxon>Myidae</taxon>
        <taxon>Mya</taxon>
    </lineage>
</organism>
<sequence>MGWIVWSLFLSACVVSGGPEPMLETSLISISTVQGTNVILPCNIRDMDTVNFRVLWVAPGGSIISLNNRMLISDRRFRLTQPYSGAWNMQLHGARSEDSGTYSCQLNTVPVQTKKVNLHVQVPARISYSGNVDVKVGDALTLTCNRLVKPGIMRSDEGVYSCKATNGVMAPAREDMIVNILFAPEVHVPNARIAQYKNKDVSLECEVTARPPATVTWHHQSTPLDSNWKYHIESFTAGGTVIHTLTVRQLQKFDFGDYICFAANTAGTFTQVIKVSELVRTIPTPSITTTDSPTTKTSMFTPSRRPPKSTTLWRTITFSTAISKPSNARTEKPIVNTPDIASGKITSNDAGSKSGCNSFVPRVFTY</sequence>
<reference evidence="4" key="1">
    <citation type="submission" date="2022-11" db="EMBL/GenBank/DDBJ databases">
        <title>Centuries of genome instability and evolution in soft-shell clam transmissible cancer (bioRxiv).</title>
        <authorList>
            <person name="Hart S.F.M."/>
            <person name="Yonemitsu M.A."/>
            <person name="Giersch R.M."/>
            <person name="Beal B.F."/>
            <person name="Arriagada G."/>
            <person name="Davis B.W."/>
            <person name="Ostrander E.A."/>
            <person name="Goff S.P."/>
            <person name="Metzger M.J."/>
        </authorList>
    </citation>
    <scope>NUCLEOTIDE SEQUENCE</scope>
    <source>
        <strain evidence="4">MELC-2E11</strain>
        <tissue evidence="4">Siphon/mantle</tissue>
    </source>
</reference>
<dbReference type="InterPro" id="IPR003599">
    <property type="entry name" value="Ig_sub"/>
</dbReference>
<feature type="signal peptide" evidence="2">
    <location>
        <begin position="1"/>
        <end position="17"/>
    </location>
</feature>
<name>A0ABY7DWM0_MYAAR</name>
<keyword evidence="2" id="KW-0732">Signal</keyword>
<dbReference type="InterPro" id="IPR013106">
    <property type="entry name" value="Ig_V-set"/>
</dbReference>
<dbReference type="Proteomes" id="UP001164746">
    <property type="component" value="Chromosome 3"/>
</dbReference>
<dbReference type="Pfam" id="PF07686">
    <property type="entry name" value="V-set"/>
    <property type="match status" value="1"/>
</dbReference>
<feature type="domain" description="Ig-like" evidence="3">
    <location>
        <begin position="21"/>
        <end position="117"/>
    </location>
</feature>
<dbReference type="CDD" id="cd00096">
    <property type="entry name" value="Ig"/>
    <property type="match status" value="1"/>
</dbReference>
<dbReference type="InterPro" id="IPR036179">
    <property type="entry name" value="Ig-like_dom_sf"/>
</dbReference>
<evidence type="ECO:0000313" key="4">
    <source>
        <dbReference type="EMBL" id="WAR01002.1"/>
    </source>
</evidence>
<feature type="chain" id="PRO_5047234177" evidence="2">
    <location>
        <begin position="18"/>
        <end position="366"/>
    </location>
</feature>
<protein>
    <submittedName>
        <fullName evidence="4">LACH-like protein</fullName>
    </submittedName>
</protein>
<feature type="compositionally biased region" description="Low complexity" evidence="1">
    <location>
        <begin position="286"/>
        <end position="298"/>
    </location>
</feature>
<dbReference type="InterPro" id="IPR050958">
    <property type="entry name" value="Cell_Adh-Cytoskel_Orgn"/>
</dbReference>